<sequence>MLLQALQLLIPLIFFGLRRRNSEGSKENGQKLVKGNVDIEEGLTNTIPCRIRITEVAVHLPQLKSLRISTSSLWVKGIVEFPCVLSVKQLELFIGIHFGFNLVKVIALSPFASLSLFAEAKCGDALPFGL</sequence>
<keyword evidence="2" id="KW-1185">Reference proteome</keyword>
<dbReference type="Proteomes" id="UP001062846">
    <property type="component" value="Chromosome 12"/>
</dbReference>
<reference evidence="1" key="1">
    <citation type="submission" date="2022-02" db="EMBL/GenBank/DDBJ databases">
        <title>Plant Genome Project.</title>
        <authorList>
            <person name="Zhang R.-G."/>
        </authorList>
    </citation>
    <scope>NUCLEOTIDE SEQUENCE</scope>
    <source>
        <strain evidence="1">AT1</strain>
    </source>
</reference>
<organism evidence="1 2">
    <name type="scientific">Rhododendron molle</name>
    <name type="common">Chinese azalea</name>
    <name type="synonym">Azalea mollis</name>
    <dbReference type="NCBI Taxonomy" id="49168"/>
    <lineage>
        <taxon>Eukaryota</taxon>
        <taxon>Viridiplantae</taxon>
        <taxon>Streptophyta</taxon>
        <taxon>Embryophyta</taxon>
        <taxon>Tracheophyta</taxon>
        <taxon>Spermatophyta</taxon>
        <taxon>Magnoliopsida</taxon>
        <taxon>eudicotyledons</taxon>
        <taxon>Gunneridae</taxon>
        <taxon>Pentapetalae</taxon>
        <taxon>asterids</taxon>
        <taxon>Ericales</taxon>
        <taxon>Ericaceae</taxon>
        <taxon>Ericoideae</taxon>
        <taxon>Rhodoreae</taxon>
        <taxon>Rhododendron</taxon>
    </lineage>
</organism>
<gene>
    <name evidence="1" type="ORF">RHMOL_Rhmol12G0163500</name>
</gene>
<comment type="caution">
    <text evidence="1">The sequence shown here is derived from an EMBL/GenBank/DDBJ whole genome shotgun (WGS) entry which is preliminary data.</text>
</comment>
<protein>
    <submittedName>
        <fullName evidence="1">Uncharacterized protein</fullName>
    </submittedName>
</protein>
<proteinExistence type="predicted"/>
<evidence type="ECO:0000313" key="1">
    <source>
        <dbReference type="EMBL" id="KAI8528642.1"/>
    </source>
</evidence>
<evidence type="ECO:0000313" key="2">
    <source>
        <dbReference type="Proteomes" id="UP001062846"/>
    </source>
</evidence>
<name>A0ACC0LK04_RHOML</name>
<accession>A0ACC0LK04</accession>
<dbReference type="EMBL" id="CM046399">
    <property type="protein sequence ID" value="KAI8528642.1"/>
    <property type="molecule type" value="Genomic_DNA"/>
</dbReference>